<keyword evidence="1" id="KW-1133">Transmembrane helix</keyword>
<name>R4RYK8_PHYAS</name>
<dbReference type="AlphaFoldDB" id="R4RYK8"/>
<dbReference type="EMBL" id="CP002548">
    <property type="protein sequence ID" value="AGL90967.1"/>
    <property type="molecule type" value="Genomic_DNA"/>
</dbReference>
<keyword evidence="1" id="KW-0812">Transmembrane</keyword>
<protein>
    <recommendedName>
        <fullName evidence="4">Transmembrane protein</fullName>
    </recommendedName>
</protein>
<evidence type="ECO:0008006" key="4">
    <source>
        <dbReference type="Google" id="ProtNLM"/>
    </source>
</evidence>
<evidence type="ECO:0000256" key="1">
    <source>
        <dbReference type="SAM" id="Phobius"/>
    </source>
</evidence>
<sequence>MDISGMFNQIKSLIEAKPLMFLGTLCIFFPVILFLLIKLIIKLLLFIYYINFKIANLFSNSTNSQKKKKDDDQNNLPNILINNRDLNSNLDSNCLINLKLMELMAKKENNGRLQTDFLEIRQKMLETQFNQKIFEIEMKQKIKDLEESKKQNNIAQQPRKNYNEIPDALRKILEKLNNVEEMQFEILKDYTQKTHYDSKDKTLYVHPEDFLHMNKALMEEKYKKLN</sequence>
<dbReference type="KEGG" id="nzs:SLY_1058"/>
<evidence type="ECO:0000313" key="3">
    <source>
        <dbReference type="Proteomes" id="UP000013941"/>
    </source>
</evidence>
<dbReference type="PATRIC" id="fig|980422.3.peg.970"/>
<keyword evidence="3" id="KW-1185">Reference proteome</keyword>
<accession>R4RYK8</accession>
<reference evidence="2 3" key="1">
    <citation type="journal article" date="2013" name="BMC Genomics">
        <title>Comparison of the complete genome sequence of two closely related isolates of 'Candidatus Phytoplasma australiense' reveals genome plasticity.</title>
        <authorList>
            <person name="Andersen M.T."/>
            <person name="Liefting L.W."/>
            <person name="Havukkala I."/>
            <person name="Beever R.E."/>
        </authorList>
    </citation>
    <scope>NUCLEOTIDE SEQUENCE [LARGE SCALE GENOMIC DNA]</scope>
    <source>
        <strain evidence="2 3">NZSb11</strain>
    </source>
</reference>
<feature type="transmembrane region" description="Helical" evidence="1">
    <location>
        <begin position="21"/>
        <end position="50"/>
    </location>
</feature>
<keyword evidence="1" id="KW-0472">Membrane</keyword>
<organism evidence="2 3">
    <name type="scientific">Strawberry lethal yellows phytoplasma (CPA) str. NZSb11</name>
    <dbReference type="NCBI Taxonomy" id="980422"/>
    <lineage>
        <taxon>Bacteria</taxon>
        <taxon>Bacillati</taxon>
        <taxon>Mycoplasmatota</taxon>
        <taxon>Mollicutes</taxon>
        <taxon>Acholeplasmatales</taxon>
        <taxon>Acholeplasmataceae</taxon>
        <taxon>Candidatus Phytoplasma</taxon>
        <taxon>16SrXII (Stolbur group)</taxon>
    </lineage>
</organism>
<gene>
    <name evidence="2" type="ORF">SLY_1058</name>
</gene>
<dbReference type="Proteomes" id="UP000013941">
    <property type="component" value="Chromosome"/>
</dbReference>
<proteinExistence type="predicted"/>
<dbReference type="HOGENOM" id="CLU_1395101_0_0_14"/>
<evidence type="ECO:0000313" key="2">
    <source>
        <dbReference type="EMBL" id="AGL90967.1"/>
    </source>
</evidence>